<gene>
    <name evidence="2" type="ORF">BC938DRAFT_478213</name>
</gene>
<comment type="caution">
    <text evidence="2">The sequence shown here is derived from an EMBL/GenBank/DDBJ whole genome shotgun (WGS) entry which is preliminary data.</text>
</comment>
<proteinExistence type="predicted"/>
<dbReference type="Gene3D" id="2.120.10.80">
    <property type="entry name" value="Kelch-type beta propeller"/>
    <property type="match status" value="1"/>
</dbReference>
<evidence type="ECO:0008006" key="4">
    <source>
        <dbReference type="Google" id="ProtNLM"/>
    </source>
</evidence>
<evidence type="ECO:0000256" key="1">
    <source>
        <dbReference type="SAM" id="SignalP"/>
    </source>
</evidence>
<dbReference type="AlphaFoldDB" id="A0A433QN95"/>
<evidence type="ECO:0000313" key="2">
    <source>
        <dbReference type="EMBL" id="RUS31237.1"/>
    </source>
</evidence>
<evidence type="ECO:0000313" key="3">
    <source>
        <dbReference type="Proteomes" id="UP000274822"/>
    </source>
</evidence>
<accession>A0A433QN95</accession>
<feature type="signal peptide" evidence="1">
    <location>
        <begin position="1"/>
        <end position="22"/>
    </location>
</feature>
<name>A0A433QN95_9FUNG</name>
<keyword evidence="3" id="KW-1185">Reference proteome</keyword>
<protein>
    <recommendedName>
        <fullName evidence="4">Galactose oxidase</fullName>
    </recommendedName>
</protein>
<sequence>MANPIFQTLLVLLVVMAHLVTAFTPPGEWGQTAVLIQDIIYVYGGAHPAEIGMTIMYTLDVSQSWNTTAPAWTDHSSDGGNFTRPRVAFHTMWPSDDEESFYVWGGGNIFPAKPTLCGFAQYNIANKSWSLPSDSAAVNMPPPRRETVASWSSSGIAYIWGGYGDTNTGQLVDGYLLSYLLAY</sequence>
<keyword evidence="1" id="KW-0732">Signal</keyword>
<dbReference type="SUPFAM" id="SSF117281">
    <property type="entry name" value="Kelch motif"/>
    <property type="match status" value="1"/>
</dbReference>
<organism evidence="2 3">
    <name type="scientific">Jimgerdemannia flammicorona</name>
    <dbReference type="NCBI Taxonomy" id="994334"/>
    <lineage>
        <taxon>Eukaryota</taxon>
        <taxon>Fungi</taxon>
        <taxon>Fungi incertae sedis</taxon>
        <taxon>Mucoromycota</taxon>
        <taxon>Mucoromycotina</taxon>
        <taxon>Endogonomycetes</taxon>
        <taxon>Endogonales</taxon>
        <taxon>Endogonaceae</taxon>
        <taxon>Jimgerdemannia</taxon>
    </lineage>
</organism>
<dbReference type="EMBL" id="RBNJ01003148">
    <property type="protein sequence ID" value="RUS31237.1"/>
    <property type="molecule type" value="Genomic_DNA"/>
</dbReference>
<dbReference type="Proteomes" id="UP000274822">
    <property type="component" value="Unassembled WGS sequence"/>
</dbReference>
<reference evidence="2 3" key="1">
    <citation type="journal article" date="2018" name="New Phytol.">
        <title>Phylogenomics of Endogonaceae and evolution of mycorrhizas within Mucoromycota.</title>
        <authorList>
            <person name="Chang Y."/>
            <person name="Desiro A."/>
            <person name="Na H."/>
            <person name="Sandor L."/>
            <person name="Lipzen A."/>
            <person name="Clum A."/>
            <person name="Barry K."/>
            <person name="Grigoriev I.V."/>
            <person name="Martin F.M."/>
            <person name="Stajich J.E."/>
            <person name="Smith M.E."/>
            <person name="Bonito G."/>
            <person name="Spatafora J.W."/>
        </authorList>
    </citation>
    <scope>NUCLEOTIDE SEQUENCE [LARGE SCALE GENOMIC DNA]</scope>
    <source>
        <strain evidence="2 3">AD002</strain>
    </source>
</reference>
<dbReference type="InterPro" id="IPR015915">
    <property type="entry name" value="Kelch-typ_b-propeller"/>
</dbReference>
<feature type="chain" id="PRO_5019225065" description="Galactose oxidase" evidence="1">
    <location>
        <begin position="23"/>
        <end position="183"/>
    </location>
</feature>